<feature type="transmembrane region" description="Helical" evidence="1">
    <location>
        <begin position="183"/>
        <end position="202"/>
    </location>
</feature>
<keyword evidence="1" id="KW-0472">Membrane</keyword>
<dbReference type="EMBL" id="JAPJDA010000018">
    <property type="protein sequence ID" value="MCX2838844.1"/>
    <property type="molecule type" value="Genomic_DNA"/>
</dbReference>
<feature type="transmembrane region" description="Helical" evidence="1">
    <location>
        <begin position="125"/>
        <end position="146"/>
    </location>
</feature>
<feature type="transmembrane region" description="Helical" evidence="1">
    <location>
        <begin position="158"/>
        <end position="177"/>
    </location>
</feature>
<feature type="transmembrane region" description="Helical" evidence="1">
    <location>
        <begin position="51"/>
        <end position="69"/>
    </location>
</feature>
<keyword evidence="1" id="KW-0812">Transmembrane</keyword>
<dbReference type="InterPro" id="IPR003675">
    <property type="entry name" value="Rce1/LyrA-like_dom"/>
</dbReference>
<feature type="transmembrane region" description="Helical" evidence="1">
    <location>
        <begin position="256"/>
        <end position="274"/>
    </location>
</feature>
<accession>A0A9X3CY32</accession>
<proteinExistence type="predicted"/>
<feature type="transmembrane region" description="Helical" evidence="1">
    <location>
        <begin position="12"/>
        <end position="31"/>
    </location>
</feature>
<dbReference type="GO" id="GO:0004175">
    <property type="term" value="F:endopeptidase activity"/>
    <property type="evidence" value="ECO:0007669"/>
    <property type="project" value="UniProtKB-ARBA"/>
</dbReference>
<keyword evidence="1" id="KW-1133">Transmembrane helix</keyword>
<dbReference type="GO" id="GO:0080120">
    <property type="term" value="P:CAAX-box protein maturation"/>
    <property type="evidence" value="ECO:0007669"/>
    <property type="project" value="UniProtKB-ARBA"/>
</dbReference>
<protein>
    <submittedName>
        <fullName evidence="3">Type II CAAX endopeptidase family protein</fullName>
    </submittedName>
</protein>
<feature type="transmembrane region" description="Helical" evidence="1">
    <location>
        <begin position="214"/>
        <end position="236"/>
    </location>
</feature>
<sequence length="292" mass="32957">MSREFKIAGWARILLFLFPYLLIVGVFQFIGLAVAGNSIDDPLSSISSKEHLISSFFDLLGTFLVLWIFMKYIDKEKFVQLGFQTKGRLADFVTGTLVGFITMFSGFLILMGIGEISYSGVNFDIYELLISILFFLVIAVVEETLVRGYVLKNLMLSTNKYIAIIISSVIFSLMHGANPNMSLFSFIDLFFAGMILGVSYLYTRNLWFPIGLHFGWNLFQTHFGFNVSGLDVYSLIEINYTSANLFNGGEFGFEGSVFSVAAQLLIFAGIVNYYQSRSGIYYLQSLLLRNRK</sequence>
<gene>
    <name evidence="3" type="ORF">OQ279_11870</name>
</gene>
<evidence type="ECO:0000313" key="3">
    <source>
        <dbReference type="EMBL" id="MCX2838844.1"/>
    </source>
</evidence>
<evidence type="ECO:0000256" key="1">
    <source>
        <dbReference type="SAM" id="Phobius"/>
    </source>
</evidence>
<feature type="domain" description="CAAX prenyl protease 2/Lysostaphin resistance protein A-like" evidence="2">
    <location>
        <begin position="128"/>
        <end position="219"/>
    </location>
</feature>
<evidence type="ECO:0000313" key="4">
    <source>
        <dbReference type="Proteomes" id="UP001148482"/>
    </source>
</evidence>
<dbReference type="PANTHER" id="PTHR39430:SF1">
    <property type="entry name" value="PROTEASE"/>
    <property type="match status" value="1"/>
</dbReference>
<organism evidence="3 4">
    <name type="scientific">Salinimicrobium profundisediminis</name>
    <dbReference type="NCBI Taxonomy" id="2994553"/>
    <lineage>
        <taxon>Bacteria</taxon>
        <taxon>Pseudomonadati</taxon>
        <taxon>Bacteroidota</taxon>
        <taxon>Flavobacteriia</taxon>
        <taxon>Flavobacteriales</taxon>
        <taxon>Flavobacteriaceae</taxon>
        <taxon>Salinimicrobium</taxon>
    </lineage>
</organism>
<dbReference type="RefSeq" id="WP_266070149.1">
    <property type="nucleotide sequence ID" value="NZ_JAPJDA010000018.1"/>
</dbReference>
<feature type="transmembrane region" description="Helical" evidence="1">
    <location>
        <begin position="89"/>
        <end position="113"/>
    </location>
</feature>
<dbReference type="AlphaFoldDB" id="A0A9X3CY32"/>
<keyword evidence="4" id="KW-1185">Reference proteome</keyword>
<dbReference type="Pfam" id="PF02517">
    <property type="entry name" value="Rce1-like"/>
    <property type="match status" value="1"/>
</dbReference>
<evidence type="ECO:0000259" key="2">
    <source>
        <dbReference type="Pfam" id="PF02517"/>
    </source>
</evidence>
<comment type="caution">
    <text evidence="3">The sequence shown here is derived from an EMBL/GenBank/DDBJ whole genome shotgun (WGS) entry which is preliminary data.</text>
</comment>
<reference evidence="3" key="1">
    <citation type="submission" date="2022-11" db="EMBL/GenBank/DDBJ databases">
        <title>Salinimicrobium profundisediminis sp. nov., isolated from deep-sea sediment of the Mariana Trench.</title>
        <authorList>
            <person name="Fu H."/>
        </authorList>
    </citation>
    <scope>NUCLEOTIDE SEQUENCE</scope>
    <source>
        <strain evidence="3">MT39</strain>
    </source>
</reference>
<dbReference type="PANTHER" id="PTHR39430">
    <property type="entry name" value="MEMBRANE-ASSOCIATED PROTEASE-RELATED"/>
    <property type="match status" value="1"/>
</dbReference>
<dbReference type="Proteomes" id="UP001148482">
    <property type="component" value="Unassembled WGS sequence"/>
</dbReference>
<name>A0A9X3CY32_9FLAO</name>